<dbReference type="RefSeq" id="WP_311485032.1">
    <property type="nucleotide sequence ID" value="NZ_JAVRHP010000065.1"/>
</dbReference>
<comment type="caution">
    <text evidence="2">The sequence shown here is derived from an EMBL/GenBank/DDBJ whole genome shotgun (WGS) entry which is preliminary data.</text>
</comment>
<dbReference type="EMBL" id="JAVRHP010000065">
    <property type="protein sequence ID" value="MDT0650875.1"/>
    <property type="molecule type" value="Genomic_DNA"/>
</dbReference>
<proteinExistence type="predicted"/>
<reference evidence="2 3" key="1">
    <citation type="submission" date="2023-09" db="EMBL/GenBank/DDBJ databases">
        <authorList>
            <person name="Rey-Velasco X."/>
        </authorList>
    </citation>
    <scope>NUCLEOTIDE SEQUENCE [LARGE SCALE GENOMIC DNA]</scope>
    <source>
        <strain evidence="2 3">F297</strain>
    </source>
</reference>
<organism evidence="2 3">
    <name type="scientific">Autumnicola edwardsiae</name>
    <dbReference type="NCBI Taxonomy" id="3075594"/>
    <lineage>
        <taxon>Bacteria</taxon>
        <taxon>Pseudomonadati</taxon>
        <taxon>Bacteroidota</taxon>
        <taxon>Flavobacteriia</taxon>
        <taxon>Flavobacteriales</taxon>
        <taxon>Flavobacteriaceae</taxon>
        <taxon>Autumnicola</taxon>
    </lineage>
</organism>
<feature type="domain" description="SpoVT-AbrB" evidence="1">
    <location>
        <begin position="6"/>
        <end position="49"/>
    </location>
</feature>
<keyword evidence="3" id="KW-1185">Reference proteome</keyword>
<dbReference type="InterPro" id="IPR037914">
    <property type="entry name" value="SpoVT-AbrB_sf"/>
</dbReference>
<protein>
    <submittedName>
        <fullName evidence="2">AbrB/MazE/SpoVT family DNA-binding domain-containing protein</fullName>
    </submittedName>
</protein>
<dbReference type="InterPro" id="IPR007159">
    <property type="entry name" value="SpoVT-AbrB_dom"/>
</dbReference>
<evidence type="ECO:0000313" key="3">
    <source>
        <dbReference type="Proteomes" id="UP001248819"/>
    </source>
</evidence>
<evidence type="ECO:0000259" key="1">
    <source>
        <dbReference type="SMART" id="SM00966"/>
    </source>
</evidence>
<dbReference type="Proteomes" id="UP001248819">
    <property type="component" value="Unassembled WGS sequence"/>
</dbReference>
<accession>A0ABU3CYB1</accession>
<gene>
    <name evidence="2" type="ORF">RM529_11995</name>
</gene>
<dbReference type="SMART" id="SM00966">
    <property type="entry name" value="SpoVT_AbrB"/>
    <property type="match status" value="1"/>
</dbReference>
<evidence type="ECO:0000313" key="2">
    <source>
        <dbReference type="EMBL" id="MDT0650875.1"/>
    </source>
</evidence>
<keyword evidence="2" id="KW-0238">DNA-binding</keyword>
<sequence>MEAKLVQIGNSKGVIIPSKLLKLIGLKEKVKIAIEENKIVISPTEKKVREGWEEMIKQEIEKNGAPEKLIPEI</sequence>
<dbReference type="Gene3D" id="2.10.260.10">
    <property type="match status" value="1"/>
</dbReference>
<dbReference type="SUPFAM" id="SSF89447">
    <property type="entry name" value="AbrB/MazE/MraZ-like"/>
    <property type="match status" value="1"/>
</dbReference>
<name>A0ABU3CYB1_9FLAO</name>
<dbReference type="GO" id="GO:0003677">
    <property type="term" value="F:DNA binding"/>
    <property type="evidence" value="ECO:0007669"/>
    <property type="project" value="UniProtKB-KW"/>
</dbReference>